<evidence type="ECO:0000313" key="2">
    <source>
        <dbReference type="EMBL" id="KAF8418632.1"/>
    </source>
</evidence>
<comment type="caution">
    <text evidence="2">The sequence shown here is derived from an EMBL/GenBank/DDBJ whole genome shotgun (WGS) entry which is preliminary data.</text>
</comment>
<evidence type="ECO:0000256" key="1">
    <source>
        <dbReference type="SAM" id="Phobius"/>
    </source>
</evidence>
<feature type="transmembrane region" description="Helical" evidence="1">
    <location>
        <begin position="6"/>
        <end position="24"/>
    </location>
</feature>
<feature type="transmembrane region" description="Helical" evidence="1">
    <location>
        <begin position="56"/>
        <end position="73"/>
    </location>
</feature>
<keyword evidence="1" id="KW-0812">Transmembrane</keyword>
<dbReference type="AlphaFoldDB" id="A0AAD4BCU9"/>
<protein>
    <submittedName>
        <fullName evidence="2">Uncharacterized protein</fullName>
    </submittedName>
</protein>
<name>A0AAD4BCU9_BOLED</name>
<reference evidence="2" key="2">
    <citation type="journal article" date="2020" name="Nat. Commun.">
        <title>Large-scale genome sequencing of mycorrhizal fungi provides insights into the early evolution of symbiotic traits.</title>
        <authorList>
            <person name="Miyauchi S."/>
            <person name="Kiss E."/>
            <person name="Kuo A."/>
            <person name="Drula E."/>
            <person name="Kohler A."/>
            <person name="Sanchez-Garcia M."/>
            <person name="Morin E."/>
            <person name="Andreopoulos B."/>
            <person name="Barry K.W."/>
            <person name="Bonito G."/>
            <person name="Buee M."/>
            <person name="Carver A."/>
            <person name="Chen C."/>
            <person name="Cichocki N."/>
            <person name="Clum A."/>
            <person name="Culley D."/>
            <person name="Crous P.W."/>
            <person name="Fauchery L."/>
            <person name="Girlanda M."/>
            <person name="Hayes R.D."/>
            <person name="Keri Z."/>
            <person name="LaButti K."/>
            <person name="Lipzen A."/>
            <person name="Lombard V."/>
            <person name="Magnuson J."/>
            <person name="Maillard F."/>
            <person name="Murat C."/>
            <person name="Nolan M."/>
            <person name="Ohm R.A."/>
            <person name="Pangilinan J."/>
            <person name="Pereira M.F."/>
            <person name="Perotto S."/>
            <person name="Peter M."/>
            <person name="Pfister S."/>
            <person name="Riley R."/>
            <person name="Sitrit Y."/>
            <person name="Stielow J.B."/>
            <person name="Szollosi G."/>
            <person name="Zifcakova L."/>
            <person name="Stursova M."/>
            <person name="Spatafora J.W."/>
            <person name="Tedersoo L."/>
            <person name="Vaario L.M."/>
            <person name="Yamada A."/>
            <person name="Yan M."/>
            <person name="Wang P."/>
            <person name="Xu J."/>
            <person name="Bruns T."/>
            <person name="Baldrian P."/>
            <person name="Vilgalys R."/>
            <person name="Dunand C."/>
            <person name="Henrissat B."/>
            <person name="Grigoriev I.V."/>
            <person name="Hibbett D."/>
            <person name="Nagy L.G."/>
            <person name="Martin F.M."/>
        </authorList>
    </citation>
    <scope>NUCLEOTIDE SEQUENCE</scope>
    <source>
        <strain evidence="2">BED1</strain>
    </source>
</reference>
<keyword evidence="1" id="KW-1133">Transmembrane helix</keyword>
<accession>A0AAD4BCU9</accession>
<gene>
    <name evidence="2" type="ORF">L210DRAFT_2367590</name>
</gene>
<reference evidence="2" key="1">
    <citation type="submission" date="2019-10" db="EMBL/GenBank/DDBJ databases">
        <authorList>
            <consortium name="DOE Joint Genome Institute"/>
            <person name="Kuo A."/>
            <person name="Miyauchi S."/>
            <person name="Kiss E."/>
            <person name="Drula E."/>
            <person name="Kohler A."/>
            <person name="Sanchez-Garcia M."/>
            <person name="Andreopoulos B."/>
            <person name="Barry K.W."/>
            <person name="Bonito G."/>
            <person name="Buee M."/>
            <person name="Carver A."/>
            <person name="Chen C."/>
            <person name="Cichocki N."/>
            <person name="Clum A."/>
            <person name="Culley D."/>
            <person name="Crous P.W."/>
            <person name="Fauchery L."/>
            <person name="Girlanda M."/>
            <person name="Hayes R."/>
            <person name="Keri Z."/>
            <person name="LaButti K."/>
            <person name="Lipzen A."/>
            <person name="Lombard V."/>
            <person name="Magnuson J."/>
            <person name="Maillard F."/>
            <person name="Morin E."/>
            <person name="Murat C."/>
            <person name="Nolan M."/>
            <person name="Ohm R."/>
            <person name="Pangilinan J."/>
            <person name="Pereira M."/>
            <person name="Perotto S."/>
            <person name="Peter M."/>
            <person name="Riley R."/>
            <person name="Sitrit Y."/>
            <person name="Stielow B."/>
            <person name="Szollosi G."/>
            <person name="Zifcakova L."/>
            <person name="Stursova M."/>
            <person name="Spatafora J.W."/>
            <person name="Tedersoo L."/>
            <person name="Vaario L.-M."/>
            <person name="Yamada A."/>
            <person name="Yan M."/>
            <person name="Wang P."/>
            <person name="Xu J."/>
            <person name="Bruns T."/>
            <person name="Baldrian P."/>
            <person name="Vilgalys R."/>
            <person name="Henrissat B."/>
            <person name="Grigoriev I.V."/>
            <person name="Hibbett D."/>
            <person name="Nagy L.G."/>
            <person name="Martin F.M."/>
        </authorList>
    </citation>
    <scope>NUCLEOTIDE SEQUENCE</scope>
    <source>
        <strain evidence="2">BED1</strain>
    </source>
</reference>
<dbReference type="Proteomes" id="UP001194468">
    <property type="component" value="Unassembled WGS sequence"/>
</dbReference>
<evidence type="ECO:0000313" key="3">
    <source>
        <dbReference type="Proteomes" id="UP001194468"/>
    </source>
</evidence>
<dbReference type="EMBL" id="WHUW01000192">
    <property type="protein sequence ID" value="KAF8418632.1"/>
    <property type="molecule type" value="Genomic_DNA"/>
</dbReference>
<keyword evidence="1" id="KW-0472">Membrane</keyword>
<keyword evidence="3" id="KW-1185">Reference proteome</keyword>
<sequence>MVFLCILFSYVLLHVMILSLLRFVNTLIHTIALRASLAPMLVVLFTRLNIQPYTGVNLGIAITLSRLVSLAHMRARTPGRMARLSLLPTTTTLWSSPSLNTTSAIPFCRNNTLSYF</sequence>
<proteinExistence type="predicted"/>
<organism evidence="2 3">
    <name type="scientific">Boletus edulis BED1</name>
    <dbReference type="NCBI Taxonomy" id="1328754"/>
    <lineage>
        <taxon>Eukaryota</taxon>
        <taxon>Fungi</taxon>
        <taxon>Dikarya</taxon>
        <taxon>Basidiomycota</taxon>
        <taxon>Agaricomycotina</taxon>
        <taxon>Agaricomycetes</taxon>
        <taxon>Agaricomycetidae</taxon>
        <taxon>Boletales</taxon>
        <taxon>Boletineae</taxon>
        <taxon>Boletaceae</taxon>
        <taxon>Boletoideae</taxon>
        <taxon>Boletus</taxon>
    </lineage>
</organism>